<reference evidence="6" key="1">
    <citation type="submission" date="2020-09" db="EMBL/GenBank/DDBJ databases">
        <title>Pelobacter alkaliphilus sp. nov., a novel anaerobic arsenate-reducing bacterium from terrestrial mud volcano.</title>
        <authorList>
            <person name="Khomyakova M.A."/>
            <person name="Merkel A.Y."/>
            <person name="Slobodkin A.I."/>
        </authorList>
    </citation>
    <scope>NUCLEOTIDE SEQUENCE</scope>
    <source>
        <strain evidence="6">M08fum</strain>
    </source>
</reference>
<dbReference type="PRINTS" id="PR01007">
    <property type="entry name" value="FLGHOOKFLIK"/>
</dbReference>
<dbReference type="EMBL" id="JACWUN010000006">
    <property type="protein sequence ID" value="MBD1400430.1"/>
    <property type="molecule type" value="Genomic_DNA"/>
</dbReference>
<keyword evidence="6" id="KW-0966">Cell projection</keyword>
<comment type="similarity">
    <text evidence="2">Belongs to the FliK family.</text>
</comment>
<dbReference type="Pfam" id="PF02120">
    <property type="entry name" value="Flg_hook"/>
    <property type="match status" value="1"/>
</dbReference>
<keyword evidence="6" id="KW-0969">Cilium</keyword>
<feature type="region of interest" description="Disordered" evidence="4">
    <location>
        <begin position="453"/>
        <end position="492"/>
    </location>
</feature>
<dbReference type="CDD" id="cd17470">
    <property type="entry name" value="T3SS_Flik_C"/>
    <property type="match status" value="1"/>
</dbReference>
<keyword evidence="7" id="KW-1185">Reference proteome</keyword>
<dbReference type="Gene3D" id="3.30.750.140">
    <property type="match status" value="1"/>
</dbReference>
<feature type="domain" description="Flagellar hook-length control protein-like C-terminal" evidence="5">
    <location>
        <begin position="384"/>
        <end position="461"/>
    </location>
</feature>
<dbReference type="InterPro" id="IPR052563">
    <property type="entry name" value="FliK"/>
</dbReference>
<dbReference type="InterPro" id="IPR001635">
    <property type="entry name" value="Flag_hook_Flik"/>
</dbReference>
<feature type="compositionally biased region" description="Polar residues" evidence="4">
    <location>
        <begin position="453"/>
        <end position="463"/>
    </location>
</feature>
<dbReference type="InterPro" id="IPR021136">
    <property type="entry name" value="Flagellar_hook_control-like_C"/>
</dbReference>
<evidence type="ECO:0000256" key="2">
    <source>
        <dbReference type="ARBA" id="ARBA00009149"/>
    </source>
</evidence>
<name>A0A8J6QUL5_9BACT</name>
<dbReference type="Proteomes" id="UP000632828">
    <property type="component" value="Unassembled WGS sequence"/>
</dbReference>
<evidence type="ECO:0000259" key="5">
    <source>
        <dbReference type="Pfam" id="PF02120"/>
    </source>
</evidence>
<dbReference type="PANTHER" id="PTHR37533:SF2">
    <property type="entry name" value="FLAGELLAR HOOK-LENGTH CONTROL PROTEIN"/>
    <property type="match status" value="1"/>
</dbReference>
<protein>
    <submittedName>
        <fullName evidence="6">Flagellar hook-length control protein FliK</fullName>
    </submittedName>
</protein>
<evidence type="ECO:0000256" key="1">
    <source>
        <dbReference type="ARBA" id="ARBA00003944"/>
    </source>
</evidence>
<sequence length="513" mass="55523">MMNAAMMIAPAPQPGTVQFGGKAAAEQEPLFGQALAQQEQQVVYQTPEQEQTALFGVPGKGLLLSNFSELLGKDAGESLAQQTQQQDLLEQRGKLHMEWLDSVALLLEQGAVPNSMDHAQLQQLVDLVEEVLPEWPFHNQVVAEQNSGQELLPEQQDPALEQKVEELIAWFDQYQEQQVQHHPGKGIVGDLPPGQLVAAQQLEQVRERLTQLRASLAETGNKAEPAKVEGEAKGHQMAAAAVRGAAMAGHKESPESPLEARFSELLKPRPPQVAPPQVAEAGRQLSQVQTNQAASDDAVEAFFAKVAEKNGGQIPVAQMAMNAKPGSEVVMSQHGQLPGQPTPLVNAAQHIAAPAAVAAPFAASAQVTDSQIFDQVVTHLSGSAKGDMGRMVLRLHPAELGSLRIELMVEGDKVRANLHAQTQQVQEVLERNLGQLRNSLAEQGLKIDHFQVSSDARQHQQQGPAEDLAHQRQAAEQSAQHRRAHKEEPLVEDQAIPLTHLIQNGGRGISLHV</sequence>
<gene>
    <name evidence="6" type="ORF">ICT70_07080</name>
</gene>
<comment type="caution">
    <text evidence="6">The sequence shown here is derived from an EMBL/GenBank/DDBJ whole genome shotgun (WGS) entry which is preliminary data.</text>
</comment>
<dbReference type="PANTHER" id="PTHR37533">
    <property type="entry name" value="FLAGELLAR HOOK-LENGTH CONTROL PROTEIN"/>
    <property type="match status" value="1"/>
</dbReference>
<comment type="function">
    <text evidence="1">Controls the length of the flagellar hook.</text>
</comment>
<organism evidence="6 7">
    <name type="scientific">Pelovirga terrestris</name>
    <dbReference type="NCBI Taxonomy" id="2771352"/>
    <lineage>
        <taxon>Bacteria</taxon>
        <taxon>Pseudomonadati</taxon>
        <taxon>Thermodesulfobacteriota</taxon>
        <taxon>Desulfuromonadia</taxon>
        <taxon>Geobacterales</taxon>
        <taxon>Geobacteraceae</taxon>
        <taxon>Pelovirga</taxon>
    </lineage>
</organism>
<evidence type="ECO:0000313" key="6">
    <source>
        <dbReference type="EMBL" id="MBD1400430.1"/>
    </source>
</evidence>
<evidence type="ECO:0000313" key="7">
    <source>
        <dbReference type="Proteomes" id="UP000632828"/>
    </source>
</evidence>
<dbReference type="InterPro" id="IPR038610">
    <property type="entry name" value="FliK-like_C_sf"/>
</dbReference>
<keyword evidence="6" id="KW-0282">Flagellum</keyword>
<dbReference type="GO" id="GO:0009424">
    <property type="term" value="C:bacterial-type flagellum hook"/>
    <property type="evidence" value="ECO:0007669"/>
    <property type="project" value="InterPro"/>
</dbReference>
<dbReference type="RefSeq" id="WP_191154919.1">
    <property type="nucleotide sequence ID" value="NZ_JACWUN010000006.1"/>
</dbReference>
<accession>A0A8J6QUL5</accession>
<evidence type="ECO:0000256" key="4">
    <source>
        <dbReference type="SAM" id="MobiDB-lite"/>
    </source>
</evidence>
<dbReference type="GO" id="GO:0044780">
    <property type="term" value="P:bacterial-type flagellum assembly"/>
    <property type="evidence" value="ECO:0007669"/>
    <property type="project" value="InterPro"/>
</dbReference>
<evidence type="ECO:0000256" key="3">
    <source>
        <dbReference type="ARBA" id="ARBA00022795"/>
    </source>
</evidence>
<proteinExistence type="inferred from homology"/>
<keyword evidence="3" id="KW-1005">Bacterial flagellum biogenesis</keyword>
<dbReference type="AlphaFoldDB" id="A0A8J6QUL5"/>